<dbReference type="OrthoDB" id="1702971at2759"/>
<dbReference type="AlphaFoldDB" id="A0A5A7T2W1"/>
<gene>
    <name evidence="2" type="ORF">E5676_scaffold455G00170</name>
    <name evidence="1" type="ORF">E6C27_scaffold285G004290</name>
</gene>
<evidence type="ECO:0000313" key="3">
    <source>
        <dbReference type="Proteomes" id="UP000321393"/>
    </source>
</evidence>
<comment type="caution">
    <text evidence="1">The sequence shown here is derived from an EMBL/GenBank/DDBJ whole genome shotgun (WGS) entry which is preliminary data.</text>
</comment>
<dbReference type="Proteomes" id="UP000321393">
    <property type="component" value="Unassembled WGS sequence"/>
</dbReference>
<sequence length="72" mass="7997">MYCVGKASPNRLYRAALLRNHFADTILKAREKALEKTAKRRLTVSYGWRKAEAEVAAAARDDNDDGTDGGEL</sequence>
<accession>A0A5A7T2W1</accession>
<dbReference type="Proteomes" id="UP000321947">
    <property type="component" value="Unassembled WGS sequence"/>
</dbReference>
<protein>
    <submittedName>
        <fullName evidence="1">Global transcription factor</fullName>
    </submittedName>
</protein>
<dbReference type="EMBL" id="SSTE01019907">
    <property type="protein sequence ID" value="KAA0035719.1"/>
    <property type="molecule type" value="Genomic_DNA"/>
</dbReference>
<organism evidence="1 3">
    <name type="scientific">Cucumis melo var. makuwa</name>
    <name type="common">Oriental melon</name>
    <dbReference type="NCBI Taxonomy" id="1194695"/>
    <lineage>
        <taxon>Eukaryota</taxon>
        <taxon>Viridiplantae</taxon>
        <taxon>Streptophyta</taxon>
        <taxon>Embryophyta</taxon>
        <taxon>Tracheophyta</taxon>
        <taxon>Spermatophyta</taxon>
        <taxon>Magnoliopsida</taxon>
        <taxon>eudicotyledons</taxon>
        <taxon>Gunneridae</taxon>
        <taxon>Pentapetalae</taxon>
        <taxon>rosids</taxon>
        <taxon>fabids</taxon>
        <taxon>Cucurbitales</taxon>
        <taxon>Cucurbitaceae</taxon>
        <taxon>Benincaseae</taxon>
        <taxon>Cucumis</taxon>
    </lineage>
</organism>
<reference evidence="3 4" key="1">
    <citation type="submission" date="2019-08" db="EMBL/GenBank/DDBJ databases">
        <title>Draft genome sequences of two oriental melons (Cucumis melo L. var makuwa).</title>
        <authorList>
            <person name="Kwon S.-Y."/>
        </authorList>
    </citation>
    <scope>NUCLEOTIDE SEQUENCE [LARGE SCALE GENOMIC DNA]</scope>
    <source>
        <strain evidence="4">cv. Chang Bougi</strain>
        <strain evidence="3">cv. SW 3</strain>
        <tissue evidence="1">Leaf</tissue>
    </source>
</reference>
<evidence type="ECO:0000313" key="1">
    <source>
        <dbReference type="EMBL" id="KAA0035719.1"/>
    </source>
</evidence>
<name>A0A5A7T2W1_CUCMM</name>
<proteinExistence type="predicted"/>
<evidence type="ECO:0000313" key="2">
    <source>
        <dbReference type="EMBL" id="TYK30825.1"/>
    </source>
</evidence>
<dbReference type="EMBL" id="SSTD01000141">
    <property type="protein sequence ID" value="TYK30825.1"/>
    <property type="molecule type" value="Genomic_DNA"/>
</dbReference>
<evidence type="ECO:0000313" key="4">
    <source>
        <dbReference type="Proteomes" id="UP000321947"/>
    </source>
</evidence>